<organism evidence="1 2">
    <name type="scientific">Camellia lanceoleosa</name>
    <dbReference type="NCBI Taxonomy" id="1840588"/>
    <lineage>
        <taxon>Eukaryota</taxon>
        <taxon>Viridiplantae</taxon>
        <taxon>Streptophyta</taxon>
        <taxon>Embryophyta</taxon>
        <taxon>Tracheophyta</taxon>
        <taxon>Spermatophyta</taxon>
        <taxon>Magnoliopsida</taxon>
        <taxon>eudicotyledons</taxon>
        <taxon>Gunneridae</taxon>
        <taxon>Pentapetalae</taxon>
        <taxon>asterids</taxon>
        <taxon>Ericales</taxon>
        <taxon>Theaceae</taxon>
        <taxon>Camellia</taxon>
    </lineage>
</organism>
<comment type="caution">
    <text evidence="1">The sequence shown here is derived from an EMBL/GenBank/DDBJ whole genome shotgun (WGS) entry which is preliminary data.</text>
</comment>
<protein>
    <submittedName>
        <fullName evidence="1">Uncharacterized protein</fullName>
    </submittedName>
</protein>
<evidence type="ECO:0000313" key="1">
    <source>
        <dbReference type="EMBL" id="KAI7984674.1"/>
    </source>
</evidence>
<keyword evidence="2" id="KW-1185">Reference proteome</keyword>
<gene>
    <name evidence="1" type="ORF">LOK49_LG15G00358</name>
</gene>
<sequence>MPLLYARLDLCSSNEIAPNNTQSNASESTLFLSSLCDRDQHASIPLFRFDSVTKGMEEVSSSSQSVELLEHNEGNIENQLEKTSNVEEKVEDPKVGMLFDSIDELVEFYKLYGKAKGFGVSIRTSKKGTDGKVRCEMVMAWIHKLNGELKEAEDVCGTNKPISGGQVMNWQSFEFMG</sequence>
<dbReference type="EMBL" id="CM045768">
    <property type="protein sequence ID" value="KAI7984674.1"/>
    <property type="molecule type" value="Genomic_DNA"/>
</dbReference>
<accession>A0ACC0F862</accession>
<evidence type="ECO:0000313" key="2">
    <source>
        <dbReference type="Proteomes" id="UP001060215"/>
    </source>
</evidence>
<name>A0ACC0F862_9ERIC</name>
<dbReference type="Proteomes" id="UP001060215">
    <property type="component" value="Chromosome 11"/>
</dbReference>
<proteinExistence type="predicted"/>
<reference evidence="1 2" key="1">
    <citation type="journal article" date="2022" name="Plant J.">
        <title>Chromosome-level genome of Camellia lanceoleosa provides a valuable resource for understanding genome evolution and self-incompatibility.</title>
        <authorList>
            <person name="Gong W."/>
            <person name="Xiao S."/>
            <person name="Wang L."/>
            <person name="Liao Z."/>
            <person name="Chang Y."/>
            <person name="Mo W."/>
            <person name="Hu G."/>
            <person name="Li W."/>
            <person name="Zhao G."/>
            <person name="Zhu H."/>
            <person name="Hu X."/>
            <person name="Ji K."/>
            <person name="Xiang X."/>
            <person name="Song Q."/>
            <person name="Yuan D."/>
            <person name="Jin S."/>
            <person name="Zhang L."/>
        </authorList>
    </citation>
    <scope>NUCLEOTIDE SEQUENCE [LARGE SCALE GENOMIC DNA]</scope>
    <source>
        <strain evidence="1">SQ_2022a</strain>
    </source>
</reference>